<reference evidence="12 13" key="1">
    <citation type="submission" date="2019-06" db="EMBL/GenBank/DDBJ databases">
        <title>A chromosomal-level reference genome of Carpinus fangiana (Coryloideae, Betulaceae).</title>
        <authorList>
            <person name="Yang X."/>
            <person name="Wang Z."/>
            <person name="Zhang L."/>
            <person name="Hao G."/>
            <person name="Liu J."/>
            <person name="Yang Y."/>
        </authorList>
    </citation>
    <scope>NUCLEOTIDE SEQUENCE [LARGE SCALE GENOMIC DNA]</scope>
    <source>
        <strain evidence="12">Cfa_2016G</strain>
        <tissue evidence="12">Leaf</tissue>
    </source>
</reference>
<feature type="transmembrane region" description="Helical" evidence="10">
    <location>
        <begin position="186"/>
        <end position="210"/>
    </location>
</feature>
<keyword evidence="2" id="KW-0808">Transferase</keyword>
<keyword evidence="8" id="KW-0675">Receptor</keyword>
<evidence type="ECO:0000256" key="2">
    <source>
        <dbReference type="ARBA" id="ARBA00022679"/>
    </source>
</evidence>
<sequence length="410" mass="43851">MTFMPATCVDGAPVVMVRYVHLGVGNSGERSPKKSGAVECILEGYESSSFYDQTTEPGNEGICGNQTASQPTAFGAAVKELLADLQVATPRINSFFAASKKEAVGSAGNATVYAVAQCAETVSEIGCQDCLTVASRNAQVCIPGTVARAVDAGCFLRYSDTPFFADNQTTNLLPFLGNGSSSNKKAIIGGVVGGVVGAILILAVFVWFIVLRRRKPITRGNILGATELRGPVNYKYKDLKSATKNFSEENKLGEGGYTAPEYALHGQLSEKVDIYSFGVVVLEIICGRRISEVKNDPNGDYLLERAWKLYENDKHQELVDETLDPNEYTTEEVKGIIEIALLCLQSSPAVRPSMSEVVVLLKSKGSVERQPPSKPAYVDTDLKKVRGDTSTSTASSTSNATASISQVSGR</sequence>
<evidence type="ECO:0000256" key="9">
    <source>
        <dbReference type="SAM" id="MobiDB-lite"/>
    </source>
</evidence>
<evidence type="ECO:0000256" key="3">
    <source>
        <dbReference type="ARBA" id="ARBA00022729"/>
    </source>
</evidence>
<evidence type="ECO:0000256" key="6">
    <source>
        <dbReference type="ARBA" id="ARBA00022777"/>
    </source>
</evidence>
<feature type="compositionally biased region" description="Low complexity" evidence="9">
    <location>
        <begin position="389"/>
        <end position="410"/>
    </location>
</feature>
<keyword evidence="10" id="KW-1133">Transmembrane helix</keyword>
<gene>
    <name evidence="12" type="ORF">FH972_008004</name>
</gene>
<keyword evidence="3" id="KW-0732">Signal</keyword>
<organism evidence="12 13">
    <name type="scientific">Carpinus fangiana</name>
    <dbReference type="NCBI Taxonomy" id="176857"/>
    <lineage>
        <taxon>Eukaryota</taxon>
        <taxon>Viridiplantae</taxon>
        <taxon>Streptophyta</taxon>
        <taxon>Embryophyta</taxon>
        <taxon>Tracheophyta</taxon>
        <taxon>Spermatophyta</taxon>
        <taxon>Magnoliopsida</taxon>
        <taxon>eudicotyledons</taxon>
        <taxon>Gunneridae</taxon>
        <taxon>Pentapetalae</taxon>
        <taxon>rosids</taxon>
        <taxon>fabids</taxon>
        <taxon>Fagales</taxon>
        <taxon>Betulaceae</taxon>
        <taxon>Carpinus</taxon>
    </lineage>
</organism>
<protein>
    <recommendedName>
        <fullName evidence="11">Gnk2-homologous domain-containing protein</fullName>
    </recommendedName>
</protein>
<evidence type="ECO:0000256" key="8">
    <source>
        <dbReference type="ARBA" id="ARBA00023170"/>
    </source>
</evidence>
<dbReference type="PROSITE" id="PS51473">
    <property type="entry name" value="GNK2"/>
    <property type="match status" value="1"/>
</dbReference>
<dbReference type="AlphaFoldDB" id="A0A5N6QYX8"/>
<keyword evidence="6" id="KW-0418">Kinase</keyword>
<evidence type="ECO:0000313" key="13">
    <source>
        <dbReference type="Proteomes" id="UP000327013"/>
    </source>
</evidence>
<keyword evidence="13" id="KW-1185">Reference proteome</keyword>
<dbReference type="CDD" id="cd23509">
    <property type="entry name" value="Gnk2-like"/>
    <property type="match status" value="1"/>
</dbReference>
<dbReference type="Gene3D" id="3.30.430.20">
    <property type="entry name" value="Gnk2 domain, C-X8-C-X2-C motif"/>
    <property type="match status" value="1"/>
</dbReference>
<proteinExistence type="predicted"/>
<dbReference type="Gene3D" id="1.10.510.10">
    <property type="entry name" value="Transferase(Phosphotransferase) domain 1"/>
    <property type="match status" value="1"/>
</dbReference>
<keyword evidence="1" id="KW-0723">Serine/threonine-protein kinase</keyword>
<dbReference type="InterPro" id="IPR052059">
    <property type="entry name" value="CR_Ser/Thr_kinase"/>
</dbReference>
<evidence type="ECO:0000313" key="12">
    <source>
        <dbReference type="EMBL" id="KAE8022180.1"/>
    </source>
</evidence>
<keyword evidence="10" id="KW-0472">Membrane</keyword>
<dbReference type="InterPro" id="IPR002902">
    <property type="entry name" value="GNK2"/>
</dbReference>
<dbReference type="Proteomes" id="UP000327013">
    <property type="component" value="Chromosome 3"/>
</dbReference>
<dbReference type="OrthoDB" id="4062651at2759"/>
<dbReference type="PANTHER" id="PTHR47973">
    <property type="entry name" value="CYSTEINE-RICH RECEPTOR-LIKE PROTEIN KINASE 3"/>
    <property type="match status" value="1"/>
</dbReference>
<evidence type="ECO:0000256" key="4">
    <source>
        <dbReference type="ARBA" id="ARBA00022737"/>
    </source>
</evidence>
<feature type="domain" description="Gnk2-homologous" evidence="11">
    <location>
        <begin position="56"/>
        <end position="163"/>
    </location>
</feature>
<dbReference type="Pfam" id="PF01657">
    <property type="entry name" value="Stress-antifung"/>
    <property type="match status" value="1"/>
</dbReference>
<accession>A0A5N6QYX8</accession>
<dbReference type="InterPro" id="IPR011009">
    <property type="entry name" value="Kinase-like_dom_sf"/>
</dbReference>
<evidence type="ECO:0000256" key="5">
    <source>
        <dbReference type="ARBA" id="ARBA00022741"/>
    </source>
</evidence>
<evidence type="ECO:0000256" key="1">
    <source>
        <dbReference type="ARBA" id="ARBA00022527"/>
    </source>
</evidence>
<keyword evidence="10" id="KW-0812">Transmembrane</keyword>
<keyword evidence="4" id="KW-0677">Repeat</keyword>
<evidence type="ECO:0000259" key="11">
    <source>
        <dbReference type="PROSITE" id="PS51473"/>
    </source>
</evidence>
<dbReference type="GO" id="GO:0005524">
    <property type="term" value="F:ATP binding"/>
    <property type="evidence" value="ECO:0007669"/>
    <property type="project" value="UniProtKB-KW"/>
</dbReference>
<dbReference type="InterPro" id="IPR038408">
    <property type="entry name" value="GNK2_sf"/>
</dbReference>
<evidence type="ECO:0000256" key="10">
    <source>
        <dbReference type="SAM" id="Phobius"/>
    </source>
</evidence>
<dbReference type="FunFam" id="3.30.430.20:FF:000017">
    <property type="entry name" value="Cysteine-rich receptor-like protein kinase 2"/>
    <property type="match status" value="1"/>
</dbReference>
<dbReference type="SUPFAM" id="SSF56112">
    <property type="entry name" value="Protein kinase-like (PK-like)"/>
    <property type="match status" value="1"/>
</dbReference>
<evidence type="ECO:0000256" key="7">
    <source>
        <dbReference type="ARBA" id="ARBA00022840"/>
    </source>
</evidence>
<dbReference type="GO" id="GO:0004674">
    <property type="term" value="F:protein serine/threonine kinase activity"/>
    <property type="evidence" value="ECO:0007669"/>
    <property type="project" value="UniProtKB-KW"/>
</dbReference>
<feature type="region of interest" description="Disordered" evidence="9">
    <location>
        <begin position="367"/>
        <end position="410"/>
    </location>
</feature>
<keyword evidence="7" id="KW-0067">ATP-binding</keyword>
<dbReference type="Pfam" id="PF00069">
    <property type="entry name" value="Pkinase"/>
    <property type="match status" value="1"/>
</dbReference>
<dbReference type="InterPro" id="IPR000719">
    <property type="entry name" value="Prot_kinase_dom"/>
</dbReference>
<keyword evidence="5" id="KW-0547">Nucleotide-binding</keyword>
<name>A0A5N6QYX8_9ROSI</name>
<dbReference type="EMBL" id="CM017323">
    <property type="protein sequence ID" value="KAE8022180.1"/>
    <property type="molecule type" value="Genomic_DNA"/>
</dbReference>